<accession>A0A845GQ31</accession>
<evidence type="ECO:0000313" key="1">
    <source>
        <dbReference type="EMBL" id="MYM96101.1"/>
    </source>
</evidence>
<dbReference type="AlphaFoldDB" id="A0A845GQ31"/>
<dbReference type="RefSeq" id="WP_161085178.1">
    <property type="nucleotide sequence ID" value="NZ_WWCX01000039.1"/>
</dbReference>
<dbReference type="Gene3D" id="3.40.190.10">
    <property type="entry name" value="Periplasmic binding protein-like II"/>
    <property type="match status" value="2"/>
</dbReference>
<proteinExistence type="predicted"/>
<dbReference type="SUPFAM" id="SSF53850">
    <property type="entry name" value="Periplasmic binding protein-like II"/>
    <property type="match status" value="1"/>
</dbReference>
<reference evidence="1" key="1">
    <citation type="submission" date="2019-12" db="EMBL/GenBank/DDBJ databases">
        <title>Novel species isolated from a subtropical stream in China.</title>
        <authorList>
            <person name="Lu H."/>
        </authorList>
    </citation>
    <scope>NUCLEOTIDE SEQUENCE [LARGE SCALE GENOMIC DNA]</scope>
    <source>
        <strain evidence="1">FT81W</strain>
    </source>
</reference>
<protein>
    <submittedName>
        <fullName evidence="1">Uncharacterized protein</fullName>
    </submittedName>
</protein>
<organism evidence="1 2">
    <name type="scientific">Duganella vulcania</name>
    <dbReference type="NCBI Taxonomy" id="2692166"/>
    <lineage>
        <taxon>Bacteria</taxon>
        <taxon>Pseudomonadati</taxon>
        <taxon>Pseudomonadota</taxon>
        <taxon>Betaproteobacteria</taxon>
        <taxon>Burkholderiales</taxon>
        <taxon>Oxalobacteraceae</taxon>
        <taxon>Telluria group</taxon>
        <taxon>Duganella</taxon>
    </lineage>
</organism>
<evidence type="ECO:0000313" key="2">
    <source>
        <dbReference type="Proteomes" id="UP000447355"/>
    </source>
</evidence>
<comment type="caution">
    <text evidence="1">The sequence shown here is derived from an EMBL/GenBank/DDBJ whole genome shotgun (WGS) entry which is preliminary data.</text>
</comment>
<gene>
    <name evidence="1" type="ORF">GTP90_19750</name>
</gene>
<sequence length="179" mass="20138">MRMPSNRQLALLQKGGQRCAVGWFRNAERERYAKFTLPIYRDLPLVAVVRDDFALRDASTLRQLLAMPGVVVLVKEKYSYGGYVDAALAEARPVRSATTAESMAMVAMIGAHRADLMFLASEEADYLLQLAELRDKGLRVLRLTDVPTGERRHIMCSKDVSDDILRRLDREIQQKSGGP</sequence>
<dbReference type="EMBL" id="WWCX01000039">
    <property type="protein sequence ID" value="MYM96101.1"/>
    <property type="molecule type" value="Genomic_DNA"/>
</dbReference>
<dbReference type="Proteomes" id="UP000447355">
    <property type="component" value="Unassembled WGS sequence"/>
</dbReference>
<name>A0A845GQ31_9BURK</name>